<dbReference type="GO" id="GO:0008270">
    <property type="term" value="F:zinc ion binding"/>
    <property type="evidence" value="ECO:0007669"/>
    <property type="project" value="UniProtKB-KW"/>
</dbReference>
<reference evidence="10" key="2">
    <citation type="submission" date="2023-06" db="EMBL/GenBank/DDBJ databases">
        <authorList>
            <consortium name="Lawrence Berkeley National Laboratory"/>
            <person name="Haridas S."/>
            <person name="Hensen N."/>
            <person name="Bonometti L."/>
            <person name="Westerberg I."/>
            <person name="Brannstrom I.O."/>
            <person name="Guillou S."/>
            <person name="Cros-Aarteil S."/>
            <person name="Calhoun S."/>
            <person name="Kuo A."/>
            <person name="Mondo S."/>
            <person name="Pangilinan J."/>
            <person name="Riley R."/>
            <person name="Labutti K."/>
            <person name="Andreopoulos B."/>
            <person name="Lipzen A."/>
            <person name="Chen C."/>
            <person name="Yanf M."/>
            <person name="Daum C."/>
            <person name="Ng V."/>
            <person name="Clum A."/>
            <person name="Steindorff A."/>
            <person name="Ohm R."/>
            <person name="Martin F."/>
            <person name="Silar P."/>
            <person name="Natvig D."/>
            <person name="Lalanne C."/>
            <person name="Gautier V."/>
            <person name="Ament-Velasquez S.L."/>
            <person name="Kruys A."/>
            <person name="Hutchinson M.I."/>
            <person name="Powell A.J."/>
            <person name="Barry K."/>
            <person name="Miller A.N."/>
            <person name="Grigoriev I.V."/>
            <person name="Debuchy R."/>
            <person name="Gladieux P."/>
            <person name="Thoren M.H."/>
            <person name="Johannesson H."/>
        </authorList>
    </citation>
    <scope>NUCLEOTIDE SEQUENCE</scope>
    <source>
        <strain evidence="10">CBS 314.62</strain>
    </source>
</reference>
<feature type="domain" description="C2H2-type" evidence="9">
    <location>
        <begin position="177"/>
        <end position="197"/>
    </location>
</feature>
<gene>
    <name evidence="10" type="ORF">B0T22DRAFT_436684</name>
</gene>
<dbReference type="InterPro" id="IPR013087">
    <property type="entry name" value="Znf_C2H2_type"/>
</dbReference>
<proteinExistence type="predicted"/>
<accession>A0AAE1CGB4</accession>
<keyword evidence="5" id="KW-0805">Transcription regulation</keyword>
<dbReference type="GO" id="GO:0006357">
    <property type="term" value="P:regulation of transcription by RNA polymerase II"/>
    <property type="evidence" value="ECO:0007669"/>
    <property type="project" value="TreeGrafter"/>
</dbReference>
<feature type="compositionally biased region" description="Basic residues" evidence="8">
    <location>
        <begin position="244"/>
        <end position="255"/>
    </location>
</feature>
<evidence type="ECO:0000256" key="4">
    <source>
        <dbReference type="ARBA" id="ARBA00022833"/>
    </source>
</evidence>
<feature type="region of interest" description="Disordered" evidence="8">
    <location>
        <begin position="230"/>
        <end position="265"/>
    </location>
</feature>
<dbReference type="Gene3D" id="3.30.160.60">
    <property type="entry name" value="Classic Zinc Finger"/>
    <property type="match status" value="1"/>
</dbReference>
<evidence type="ECO:0000256" key="5">
    <source>
        <dbReference type="ARBA" id="ARBA00023015"/>
    </source>
</evidence>
<keyword evidence="11" id="KW-1185">Reference proteome</keyword>
<keyword evidence="3" id="KW-0863">Zinc-finger</keyword>
<feature type="compositionally biased region" description="Basic and acidic residues" evidence="8">
    <location>
        <begin position="256"/>
        <end position="265"/>
    </location>
</feature>
<evidence type="ECO:0000256" key="3">
    <source>
        <dbReference type="ARBA" id="ARBA00022771"/>
    </source>
</evidence>
<dbReference type="PANTHER" id="PTHR46179">
    <property type="entry name" value="ZINC FINGER PROTEIN"/>
    <property type="match status" value="1"/>
</dbReference>
<evidence type="ECO:0000313" key="11">
    <source>
        <dbReference type="Proteomes" id="UP001270362"/>
    </source>
</evidence>
<evidence type="ECO:0000256" key="6">
    <source>
        <dbReference type="ARBA" id="ARBA00023163"/>
    </source>
</evidence>
<keyword evidence="7" id="KW-0539">Nucleus</keyword>
<keyword evidence="6" id="KW-0804">Transcription</keyword>
<feature type="domain" description="C2H2-type" evidence="9">
    <location>
        <begin position="147"/>
        <end position="173"/>
    </location>
</feature>
<dbReference type="GO" id="GO:0005634">
    <property type="term" value="C:nucleus"/>
    <property type="evidence" value="ECO:0007669"/>
    <property type="project" value="UniProtKB-SubCell"/>
</dbReference>
<organism evidence="10 11">
    <name type="scientific">Podospora appendiculata</name>
    <dbReference type="NCBI Taxonomy" id="314037"/>
    <lineage>
        <taxon>Eukaryota</taxon>
        <taxon>Fungi</taxon>
        <taxon>Dikarya</taxon>
        <taxon>Ascomycota</taxon>
        <taxon>Pezizomycotina</taxon>
        <taxon>Sordariomycetes</taxon>
        <taxon>Sordariomycetidae</taxon>
        <taxon>Sordariales</taxon>
        <taxon>Podosporaceae</taxon>
        <taxon>Podospora</taxon>
    </lineage>
</organism>
<keyword evidence="2" id="KW-0479">Metal-binding</keyword>
<evidence type="ECO:0000256" key="2">
    <source>
        <dbReference type="ARBA" id="ARBA00022723"/>
    </source>
</evidence>
<dbReference type="AlphaFoldDB" id="A0AAE1CGB4"/>
<comment type="caution">
    <text evidence="10">The sequence shown here is derived from an EMBL/GenBank/DDBJ whole genome shotgun (WGS) entry which is preliminary data.</text>
</comment>
<dbReference type="InterPro" id="IPR051061">
    <property type="entry name" value="Zinc_finger_trans_reg"/>
</dbReference>
<keyword evidence="4" id="KW-0862">Zinc</keyword>
<feature type="region of interest" description="Disordered" evidence="8">
    <location>
        <begin position="110"/>
        <end position="131"/>
    </location>
</feature>
<dbReference type="Proteomes" id="UP001270362">
    <property type="component" value="Unassembled WGS sequence"/>
</dbReference>
<reference evidence="10" key="1">
    <citation type="journal article" date="2023" name="Mol. Phylogenet. Evol.">
        <title>Genome-scale phylogeny and comparative genomics of the fungal order Sordariales.</title>
        <authorList>
            <person name="Hensen N."/>
            <person name="Bonometti L."/>
            <person name="Westerberg I."/>
            <person name="Brannstrom I.O."/>
            <person name="Guillou S."/>
            <person name="Cros-Aarteil S."/>
            <person name="Calhoun S."/>
            <person name="Haridas S."/>
            <person name="Kuo A."/>
            <person name="Mondo S."/>
            <person name="Pangilinan J."/>
            <person name="Riley R."/>
            <person name="LaButti K."/>
            <person name="Andreopoulos B."/>
            <person name="Lipzen A."/>
            <person name="Chen C."/>
            <person name="Yan M."/>
            <person name="Daum C."/>
            <person name="Ng V."/>
            <person name="Clum A."/>
            <person name="Steindorff A."/>
            <person name="Ohm R.A."/>
            <person name="Martin F."/>
            <person name="Silar P."/>
            <person name="Natvig D.O."/>
            <person name="Lalanne C."/>
            <person name="Gautier V."/>
            <person name="Ament-Velasquez S.L."/>
            <person name="Kruys A."/>
            <person name="Hutchinson M.I."/>
            <person name="Powell A.J."/>
            <person name="Barry K."/>
            <person name="Miller A.N."/>
            <person name="Grigoriev I.V."/>
            <person name="Debuchy R."/>
            <person name="Gladieux P."/>
            <person name="Hiltunen Thoren M."/>
            <person name="Johannesson H."/>
        </authorList>
    </citation>
    <scope>NUCLEOTIDE SEQUENCE</scope>
    <source>
        <strain evidence="10">CBS 314.62</strain>
    </source>
</reference>
<feature type="domain" description="C2H2-type" evidence="9">
    <location>
        <begin position="212"/>
        <end position="238"/>
    </location>
</feature>
<protein>
    <recommendedName>
        <fullName evidence="9">C2H2-type domain-containing protein</fullName>
    </recommendedName>
</protein>
<name>A0AAE1CGB4_9PEZI</name>
<sequence>MAPAPAFYFKAWGLSLHGRHLVTCLNLSISAAPGQGQSPSFHHRPQAQGQHLETAINHLDHHDLIPEASVHNQTSTALPSNNGPPPQAPTFSFTSDLHVDLVSTFAPEFQNSQADNNDDDTNNVQPASINKTVAETTTNTATKRQTFVCSYSPCDSEPFRNASDLRKHVERKHTRPYICCVCERNFGSKGDLDRHMNSLCPEAVPPGSLKRFMCHDAQCVGREFSRSDNFQEHMKTKHGEQKFNKKKMKKKKKKIEKKEKKTIHE</sequence>
<feature type="region of interest" description="Disordered" evidence="8">
    <location>
        <begin position="71"/>
        <end position="93"/>
    </location>
</feature>
<evidence type="ECO:0000256" key="8">
    <source>
        <dbReference type="SAM" id="MobiDB-lite"/>
    </source>
</evidence>
<evidence type="ECO:0000256" key="1">
    <source>
        <dbReference type="ARBA" id="ARBA00004123"/>
    </source>
</evidence>
<dbReference type="EMBL" id="JAULSO010000001">
    <property type="protein sequence ID" value="KAK3693507.1"/>
    <property type="molecule type" value="Genomic_DNA"/>
</dbReference>
<evidence type="ECO:0000259" key="9">
    <source>
        <dbReference type="SMART" id="SM00355"/>
    </source>
</evidence>
<evidence type="ECO:0000313" key="10">
    <source>
        <dbReference type="EMBL" id="KAK3693507.1"/>
    </source>
</evidence>
<comment type="subcellular location">
    <subcellularLocation>
        <location evidence="1">Nucleus</location>
    </subcellularLocation>
</comment>
<feature type="compositionally biased region" description="Basic and acidic residues" evidence="8">
    <location>
        <begin position="230"/>
        <end position="243"/>
    </location>
</feature>
<dbReference type="PANTHER" id="PTHR46179:SF13">
    <property type="entry name" value="C2H2-TYPE DOMAIN-CONTAINING PROTEIN"/>
    <property type="match status" value="1"/>
</dbReference>
<feature type="compositionally biased region" description="Polar residues" evidence="8">
    <location>
        <begin position="71"/>
        <end position="81"/>
    </location>
</feature>
<evidence type="ECO:0000256" key="7">
    <source>
        <dbReference type="ARBA" id="ARBA00023242"/>
    </source>
</evidence>
<dbReference type="SMART" id="SM00355">
    <property type="entry name" value="ZnF_C2H2"/>
    <property type="match status" value="3"/>
</dbReference>